<dbReference type="VEuPathDB" id="AmoebaDB:NAEGRDRAFT_79335"/>
<dbReference type="RefSeq" id="XP_002678684.1">
    <property type="nucleotide sequence ID" value="XM_002678638.1"/>
</dbReference>
<dbReference type="EMBL" id="GG738861">
    <property type="protein sequence ID" value="EFC45940.1"/>
    <property type="molecule type" value="Genomic_DNA"/>
</dbReference>
<sequence length="497" mass="55492">MKRKQTFGDQKNEKKTKANTDLLSSGNEPFYLPDEMITIILSYLPNAQILRRCILVSKQWLIVCGNLNLVLNTNSWSSCGPVTLKKRLNSSFANCFTSLHIEKRTSLKDEISLIGESKLTRLQYLTIGKSSINNSGLDAFLSTPNVSHLKYLNLYYNSLKSDSTVNGFKNVPNLETLVLSRNILSKDTIRVIVDNCPKLKCLKLAETFIESEGLEIIASSENMSNLVTLDLAQTHLLSTGATCLANSPYLNNLTFLEMYWCGIETSGIKDLCESGKLKNLRTLGLCRNSIGTEGAKYIANCEDLSHLTELNIGFNEIMDEGAKAIFESSHLSKLRSLNISKNKMGGTSEGYDAMIQCKWLKNLHTFSIADNTISYYGSTLFQKCDLSSVESLDLDNTRIKTSSAKIITESDTYQNLNDLRISRNSTLDDDTAQDFANSTTLTKLTYLDIYRTKISVSGIHLIKKNTNFPANLEVDLPFANVETTANKLRIIESIEEE</sequence>
<evidence type="ECO:0000313" key="7">
    <source>
        <dbReference type="Proteomes" id="UP000006671"/>
    </source>
</evidence>
<dbReference type="Proteomes" id="UP000006671">
    <property type="component" value="Unassembled WGS sequence"/>
</dbReference>
<evidence type="ECO:0000313" key="6">
    <source>
        <dbReference type="EMBL" id="EFC45940.1"/>
    </source>
</evidence>
<dbReference type="KEGG" id="ngr:NAEGRDRAFT_79335"/>
<reference evidence="6 7" key="1">
    <citation type="journal article" date="2010" name="Cell">
        <title>The genome of Naegleria gruberi illuminates early eukaryotic versatility.</title>
        <authorList>
            <person name="Fritz-Laylin L.K."/>
            <person name="Prochnik S.E."/>
            <person name="Ginger M.L."/>
            <person name="Dacks J.B."/>
            <person name="Carpenter M.L."/>
            <person name="Field M.C."/>
            <person name="Kuo A."/>
            <person name="Paredez A."/>
            <person name="Chapman J."/>
            <person name="Pham J."/>
            <person name="Shu S."/>
            <person name="Neupane R."/>
            <person name="Cipriano M."/>
            <person name="Mancuso J."/>
            <person name="Tu H."/>
            <person name="Salamov A."/>
            <person name="Lindquist E."/>
            <person name="Shapiro H."/>
            <person name="Lucas S."/>
            <person name="Grigoriev I.V."/>
            <person name="Cande W.Z."/>
            <person name="Fulton C."/>
            <person name="Rokhsar D.S."/>
            <person name="Dawson S.C."/>
        </authorList>
    </citation>
    <scope>NUCLEOTIDE SEQUENCE [LARGE SCALE GENOMIC DNA]</scope>
    <source>
        <strain evidence="6 7">NEG-M</strain>
    </source>
</reference>
<dbReference type="InterPro" id="IPR036047">
    <property type="entry name" value="F-box-like_dom_sf"/>
</dbReference>
<evidence type="ECO:0000256" key="3">
    <source>
        <dbReference type="ARBA" id="ARBA00022737"/>
    </source>
</evidence>
<dbReference type="OrthoDB" id="120976at2759"/>
<name>D2VBN8_NAEGR</name>
<evidence type="ECO:0000256" key="1">
    <source>
        <dbReference type="ARBA" id="ARBA00022468"/>
    </source>
</evidence>
<dbReference type="PANTHER" id="PTHR24113">
    <property type="entry name" value="RAN GTPASE-ACTIVATING PROTEIN 1"/>
    <property type="match status" value="1"/>
</dbReference>
<dbReference type="Gene3D" id="3.80.10.10">
    <property type="entry name" value="Ribonuclease Inhibitor"/>
    <property type="match status" value="4"/>
</dbReference>
<dbReference type="GO" id="GO:0005096">
    <property type="term" value="F:GTPase activator activity"/>
    <property type="evidence" value="ECO:0007669"/>
    <property type="project" value="UniProtKB-KW"/>
</dbReference>
<dbReference type="SUPFAM" id="SSF52047">
    <property type="entry name" value="RNI-like"/>
    <property type="match status" value="1"/>
</dbReference>
<protein>
    <submittedName>
        <fullName evidence="6">Leucine rich repeat domain-containing protein</fullName>
    </submittedName>
</protein>
<dbReference type="Gene3D" id="1.20.1280.50">
    <property type="match status" value="1"/>
</dbReference>
<dbReference type="GO" id="GO:0031267">
    <property type="term" value="F:small GTPase binding"/>
    <property type="evidence" value="ECO:0007669"/>
    <property type="project" value="TreeGrafter"/>
</dbReference>
<accession>D2VBN8</accession>
<dbReference type="STRING" id="5762.D2VBN8"/>
<dbReference type="SUPFAM" id="SSF81383">
    <property type="entry name" value="F-box domain"/>
    <property type="match status" value="1"/>
</dbReference>
<keyword evidence="2" id="KW-0433">Leucine-rich repeat</keyword>
<evidence type="ECO:0000259" key="5">
    <source>
        <dbReference type="Pfam" id="PF12937"/>
    </source>
</evidence>
<keyword evidence="3" id="KW-0677">Repeat</keyword>
<keyword evidence="1" id="KW-0343">GTPase activation</keyword>
<dbReference type="GO" id="GO:0005634">
    <property type="term" value="C:nucleus"/>
    <property type="evidence" value="ECO:0007669"/>
    <property type="project" value="TreeGrafter"/>
</dbReference>
<feature type="domain" description="F-box" evidence="5">
    <location>
        <begin position="32"/>
        <end position="64"/>
    </location>
</feature>
<proteinExistence type="predicted"/>
<dbReference type="Pfam" id="PF13516">
    <property type="entry name" value="LRR_6"/>
    <property type="match status" value="2"/>
</dbReference>
<dbReference type="GO" id="GO:0005829">
    <property type="term" value="C:cytosol"/>
    <property type="evidence" value="ECO:0007669"/>
    <property type="project" value="TreeGrafter"/>
</dbReference>
<dbReference type="InterPro" id="IPR001810">
    <property type="entry name" value="F-box_dom"/>
</dbReference>
<feature type="region of interest" description="Disordered" evidence="4">
    <location>
        <begin position="1"/>
        <end position="21"/>
    </location>
</feature>
<evidence type="ECO:0000256" key="2">
    <source>
        <dbReference type="ARBA" id="ARBA00022614"/>
    </source>
</evidence>
<evidence type="ECO:0000256" key="4">
    <source>
        <dbReference type="SAM" id="MobiDB-lite"/>
    </source>
</evidence>
<dbReference type="GeneID" id="8859126"/>
<dbReference type="InterPro" id="IPR032675">
    <property type="entry name" value="LRR_dom_sf"/>
</dbReference>
<keyword evidence="7" id="KW-1185">Reference proteome</keyword>
<gene>
    <name evidence="6" type="ORF">NAEGRDRAFT_79335</name>
</gene>
<dbReference type="GO" id="GO:0048471">
    <property type="term" value="C:perinuclear region of cytoplasm"/>
    <property type="evidence" value="ECO:0007669"/>
    <property type="project" value="TreeGrafter"/>
</dbReference>
<dbReference type="AlphaFoldDB" id="D2VBN8"/>
<dbReference type="InParanoid" id="D2VBN8"/>
<dbReference type="Pfam" id="PF12937">
    <property type="entry name" value="F-box-like"/>
    <property type="match status" value="1"/>
</dbReference>
<dbReference type="InterPro" id="IPR001611">
    <property type="entry name" value="Leu-rich_rpt"/>
</dbReference>
<organism evidence="7">
    <name type="scientific">Naegleria gruberi</name>
    <name type="common">Amoeba</name>
    <dbReference type="NCBI Taxonomy" id="5762"/>
    <lineage>
        <taxon>Eukaryota</taxon>
        <taxon>Discoba</taxon>
        <taxon>Heterolobosea</taxon>
        <taxon>Tetramitia</taxon>
        <taxon>Eutetramitia</taxon>
        <taxon>Vahlkampfiidae</taxon>
        <taxon>Naegleria</taxon>
    </lineage>
</organism>
<dbReference type="PANTHER" id="PTHR24113:SF12">
    <property type="entry name" value="RAN GTPASE-ACTIVATING PROTEIN 1"/>
    <property type="match status" value="1"/>
</dbReference>
<dbReference type="GO" id="GO:0006913">
    <property type="term" value="P:nucleocytoplasmic transport"/>
    <property type="evidence" value="ECO:0007669"/>
    <property type="project" value="TreeGrafter"/>
</dbReference>
<dbReference type="InterPro" id="IPR027038">
    <property type="entry name" value="RanGap"/>
</dbReference>